<dbReference type="InterPro" id="IPR050693">
    <property type="entry name" value="Hsp70_NEF-Inhibitors"/>
</dbReference>
<dbReference type="InterPro" id="IPR011989">
    <property type="entry name" value="ARM-like"/>
</dbReference>
<dbReference type="Proteomes" id="UP001642409">
    <property type="component" value="Unassembled WGS sequence"/>
</dbReference>
<dbReference type="InterPro" id="IPR016024">
    <property type="entry name" value="ARM-type_fold"/>
</dbReference>
<keyword evidence="5" id="KW-1185">Reference proteome</keyword>
<evidence type="ECO:0000313" key="4">
    <source>
        <dbReference type="EMBL" id="CAL5980863.1"/>
    </source>
</evidence>
<dbReference type="GO" id="GO:0005783">
    <property type="term" value="C:endoplasmic reticulum"/>
    <property type="evidence" value="ECO:0007669"/>
    <property type="project" value="TreeGrafter"/>
</dbReference>
<evidence type="ECO:0000259" key="2">
    <source>
        <dbReference type="Pfam" id="PF08609"/>
    </source>
</evidence>
<gene>
    <name evidence="3" type="ORF">HINF_LOCUS11118</name>
    <name evidence="4" type="ORF">HINF_LOCUS6385</name>
</gene>
<dbReference type="SUPFAM" id="SSF48371">
    <property type="entry name" value="ARM repeat"/>
    <property type="match status" value="1"/>
</dbReference>
<reference evidence="4 5" key="2">
    <citation type="submission" date="2024-07" db="EMBL/GenBank/DDBJ databases">
        <authorList>
            <person name="Akdeniz Z."/>
        </authorList>
    </citation>
    <scope>NUCLEOTIDE SEQUENCE [LARGE SCALE GENOMIC DNA]</scope>
</reference>
<dbReference type="EMBL" id="CAXDID020000012">
    <property type="protein sequence ID" value="CAL5980863.1"/>
    <property type="molecule type" value="Genomic_DNA"/>
</dbReference>
<evidence type="ECO:0000313" key="5">
    <source>
        <dbReference type="Proteomes" id="UP001642409"/>
    </source>
</evidence>
<name>A0AA86TVU1_9EUKA</name>
<dbReference type="GO" id="GO:0000774">
    <property type="term" value="F:adenyl-nucleotide exchange factor activity"/>
    <property type="evidence" value="ECO:0007669"/>
    <property type="project" value="TreeGrafter"/>
</dbReference>
<organism evidence="3">
    <name type="scientific">Hexamita inflata</name>
    <dbReference type="NCBI Taxonomy" id="28002"/>
    <lineage>
        <taxon>Eukaryota</taxon>
        <taxon>Metamonada</taxon>
        <taxon>Diplomonadida</taxon>
        <taxon>Hexamitidae</taxon>
        <taxon>Hexamitinae</taxon>
        <taxon>Hexamita</taxon>
    </lineage>
</organism>
<evidence type="ECO:0000256" key="1">
    <source>
        <dbReference type="ARBA" id="ARBA00022737"/>
    </source>
</evidence>
<evidence type="ECO:0000313" key="3">
    <source>
        <dbReference type="EMBL" id="CAI9923473.1"/>
    </source>
</evidence>
<dbReference type="PANTHER" id="PTHR19316:SF18">
    <property type="entry name" value="HSP70-BINDING PROTEIN 1"/>
    <property type="match status" value="1"/>
</dbReference>
<keyword evidence="1" id="KW-0677">Repeat</keyword>
<sequence>MPKSYMQLVHEWSLRNMDPNMVVNPASYDPEKLEWLRNAWDNLYIDGATLMKNCLGALSDPLTTVEEQTLICEELSDLLENIDNATVFGLINGWAQLNNLFNMNKQIELNQNILKCVQNGVHSCDKVQKDVLPVWSGTLKQILSTLNKDYQRQLLGILSSFYQNKEMALVIHKQLENDFVKIYKQKGFADSERFKHLMNVFQSAAEEETEYNEFVKKLATE</sequence>
<feature type="domain" description="Nucleotide exchange factor Fes1" evidence="2">
    <location>
        <begin position="26"/>
        <end position="85"/>
    </location>
</feature>
<reference evidence="3" key="1">
    <citation type="submission" date="2023-06" db="EMBL/GenBank/DDBJ databases">
        <authorList>
            <person name="Kurt Z."/>
        </authorList>
    </citation>
    <scope>NUCLEOTIDE SEQUENCE</scope>
</reference>
<proteinExistence type="predicted"/>
<dbReference type="PANTHER" id="PTHR19316">
    <property type="entry name" value="PROTEIN FOLDING REGULATOR"/>
    <property type="match status" value="1"/>
</dbReference>
<dbReference type="EMBL" id="CATOUU010000279">
    <property type="protein sequence ID" value="CAI9923473.1"/>
    <property type="molecule type" value="Genomic_DNA"/>
</dbReference>
<accession>A0AA86TVU1</accession>
<dbReference type="Pfam" id="PF08609">
    <property type="entry name" value="Fes1"/>
    <property type="match status" value="1"/>
</dbReference>
<dbReference type="Gene3D" id="1.25.10.10">
    <property type="entry name" value="Leucine-rich Repeat Variant"/>
    <property type="match status" value="1"/>
</dbReference>
<dbReference type="AlphaFoldDB" id="A0AA86TVU1"/>
<protein>
    <recommendedName>
        <fullName evidence="2">Nucleotide exchange factor Fes1 domain-containing protein</fullName>
    </recommendedName>
</protein>
<comment type="caution">
    <text evidence="3">The sequence shown here is derived from an EMBL/GenBank/DDBJ whole genome shotgun (WGS) entry which is preliminary data.</text>
</comment>
<dbReference type="InterPro" id="IPR013918">
    <property type="entry name" value="Nucleotide_exch_fac_Fes1"/>
</dbReference>